<proteinExistence type="predicted"/>
<protein>
    <submittedName>
        <fullName evidence="1">Uncharacterized protein</fullName>
    </submittedName>
</protein>
<evidence type="ECO:0000313" key="1">
    <source>
        <dbReference type="EMBL" id="JAH64858.1"/>
    </source>
</evidence>
<organism evidence="1">
    <name type="scientific">Anguilla anguilla</name>
    <name type="common">European freshwater eel</name>
    <name type="synonym">Muraena anguilla</name>
    <dbReference type="NCBI Taxonomy" id="7936"/>
    <lineage>
        <taxon>Eukaryota</taxon>
        <taxon>Metazoa</taxon>
        <taxon>Chordata</taxon>
        <taxon>Craniata</taxon>
        <taxon>Vertebrata</taxon>
        <taxon>Euteleostomi</taxon>
        <taxon>Actinopterygii</taxon>
        <taxon>Neopterygii</taxon>
        <taxon>Teleostei</taxon>
        <taxon>Anguilliformes</taxon>
        <taxon>Anguillidae</taxon>
        <taxon>Anguilla</taxon>
    </lineage>
</organism>
<reference evidence="1" key="1">
    <citation type="submission" date="2014-11" db="EMBL/GenBank/DDBJ databases">
        <authorList>
            <person name="Amaro Gonzalez C."/>
        </authorList>
    </citation>
    <scope>NUCLEOTIDE SEQUENCE</scope>
</reference>
<dbReference type="AlphaFoldDB" id="A0A0E9UIR5"/>
<dbReference type="EMBL" id="GBXM01051277">
    <property type="protein sequence ID" value="JAH57300.1"/>
    <property type="molecule type" value="Transcribed_RNA"/>
</dbReference>
<accession>A0A0E9UIR5</accession>
<name>A0A0E9UIR5_ANGAN</name>
<sequence>MSLAPTGNNCERLIYIINLNWVQLKTRLETRQVRCRGLELVQTIFIFGKFPLGRINREQ</sequence>
<reference evidence="1" key="2">
    <citation type="journal article" date="2015" name="Fish Shellfish Immunol.">
        <title>Early steps in the European eel (Anguilla anguilla)-Vibrio vulnificus interaction in the gills: Role of the RtxA13 toxin.</title>
        <authorList>
            <person name="Callol A."/>
            <person name="Pajuelo D."/>
            <person name="Ebbesson L."/>
            <person name="Teles M."/>
            <person name="MacKenzie S."/>
            <person name="Amaro C."/>
        </authorList>
    </citation>
    <scope>NUCLEOTIDE SEQUENCE</scope>
</reference>
<dbReference type="EMBL" id="GBXM01043719">
    <property type="protein sequence ID" value="JAH64858.1"/>
    <property type="molecule type" value="Transcribed_RNA"/>
</dbReference>